<dbReference type="InterPro" id="IPR004821">
    <property type="entry name" value="Cyt_trans-like"/>
</dbReference>
<dbReference type="EMBL" id="FN649735">
    <property type="protein sequence ID" value="CBN74881.1"/>
    <property type="molecule type" value="Genomic_DNA"/>
</dbReference>
<keyword evidence="5" id="KW-0443">Lipid metabolism</keyword>
<dbReference type="GO" id="GO:0031210">
    <property type="term" value="F:phosphatidylcholine binding"/>
    <property type="evidence" value="ECO:0007669"/>
    <property type="project" value="TreeGrafter"/>
</dbReference>
<evidence type="ECO:0000313" key="12">
    <source>
        <dbReference type="Proteomes" id="UP000002630"/>
    </source>
</evidence>
<evidence type="ECO:0000256" key="1">
    <source>
        <dbReference type="ARBA" id="ARBA00010101"/>
    </source>
</evidence>
<evidence type="ECO:0000256" key="3">
    <source>
        <dbReference type="ARBA" id="ARBA00022679"/>
    </source>
</evidence>
<dbReference type="SUPFAM" id="SSF52374">
    <property type="entry name" value="Nucleotidylyl transferase"/>
    <property type="match status" value="1"/>
</dbReference>
<feature type="compositionally biased region" description="Basic residues" evidence="9">
    <location>
        <begin position="39"/>
        <end position="48"/>
    </location>
</feature>
<dbReference type="STRING" id="2880.D8LPY9"/>
<feature type="domain" description="Cytidyltransferase-like" evidence="10">
    <location>
        <begin position="89"/>
        <end position="220"/>
    </location>
</feature>
<dbReference type="InterPro" id="IPR041723">
    <property type="entry name" value="CCT"/>
</dbReference>
<evidence type="ECO:0000256" key="4">
    <source>
        <dbReference type="ARBA" id="ARBA00022695"/>
    </source>
</evidence>
<feature type="region of interest" description="Disordered" evidence="9">
    <location>
        <begin position="1"/>
        <end position="49"/>
    </location>
</feature>
<gene>
    <name evidence="11" type="ORF">Esi_0056_0067</name>
</gene>
<dbReference type="InterPro" id="IPR045049">
    <property type="entry name" value="Pcy1-like"/>
</dbReference>
<dbReference type="PANTHER" id="PTHR10739:SF13">
    <property type="entry name" value="CHOLINE-PHOSPHATE CYTIDYLYLTRANSFERASE"/>
    <property type="match status" value="1"/>
</dbReference>
<keyword evidence="12" id="KW-1185">Reference proteome</keyword>
<accession>D8LPY9</accession>
<keyword evidence="2" id="KW-0444">Lipid biosynthesis</keyword>
<keyword evidence="4 11" id="KW-0548">Nucleotidyltransferase</keyword>
<dbReference type="InterPro" id="IPR014729">
    <property type="entry name" value="Rossmann-like_a/b/a_fold"/>
</dbReference>
<dbReference type="Gene3D" id="3.40.50.620">
    <property type="entry name" value="HUPs"/>
    <property type="match status" value="1"/>
</dbReference>
<evidence type="ECO:0000259" key="10">
    <source>
        <dbReference type="Pfam" id="PF01467"/>
    </source>
</evidence>
<dbReference type="InParanoid" id="D8LPY9"/>
<dbReference type="Proteomes" id="UP000002630">
    <property type="component" value="Linkage Group LG10"/>
</dbReference>
<dbReference type="CDD" id="cd02174">
    <property type="entry name" value="CCT"/>
    <property type="match status" value="1"/>
</dbReference>
<keyword evidence="7" id="KW-1208">Phospholipid metabolism</keyword>
<name>D8LPY9_ECTSI</name>
<dbReference type="eggNOG" id="KOG2804">
    <property type="taxonomic scope" value="Eukaryota"/>
</dbReference>
<dbReference type="EC" id="2.7.7.15" evidence="8"/>
<sequence>MAPKRKLRSSAEEDSGGGSSSVVVMGGSSAGAKAGGARHAAKKSKAKKNVPPLPARVDMAFLPNGFRPDLTKLVAGAPGTSTGRPLRLYADGIFDLFHYGHAKALEQAKRSFPNSYLLVGCCNDKLTHELKGRTVLKDTERYESLKHCKWVDEVVEDAPWVVDEDFIAVHQIDFVCHDALPYGDASGQSSSGDVYAHLKRQGRFVETQRTEGISTSDIITSIIQDYDVFVRRNMERGYNARDMNVPFLKEQAIKFDIVKDKVTRRVGKVIKDRQKKKTKQQAGGALITKGVKGRGGGGGGVDPNGNKERHNLVLDLGNHAQETITDMQRNFVQIFDRDGAIRTSFREQRRQIRERVNVLARTSFC</sequence>
<feature type="compositionally biased region" description="Low complexity" evidence="9">
    <location>
        <begin position="20"/>
        <end position="38"/>
    </location>
</feature>
<comment type="similarity">
    <text evidence="1">Belongs to the cytidylyltransferase family.</text>
</comment>
<dbReference type="AlphaFoldDB" id="D8LPY9"/>
<dbReference type="PANTHER" id="PTHR10739">
    <property type="entry name" value="CYTIDYLYLTRANSFERASE"/>
    <property type="match status" value="1"/>
</dbReference>
<dbReference type="NCBIfam" id="TIGR00125">
    <property type="entry name" value="cyt_tran_rel"/>
    <property type="match status" value="1"/>
</dbReference>
<evidence type="ECO:0000256" key="9">
    <source>
        <dbReference type="SAM" id="MobiDB-lite"/>
    </source>
</evidence>
<evidence type="ECO:0000256" key="7">
    <source>
        <dbReference type="ARBA" id="ARBA00023264"/>
    </source>
</evidence>
<reference evidence="11 12" key="1">
    <citation type="journal article" date="2010" name="Nature">
        <title>The Ectocarpus genome and the independent evolution of multicellularity in brown algae.</title>
        <authorList>
            <person name="Cock J.M."/>
            <person name="Sterck L."/>
            <person name="Rouze P."/>
            <person name="Scornet D."/>
            <person name="Allen A.E."/>
            <person name="Amoutzias G."/>
            <person name="Anthouard V."/>
            <person name="Artiguenave F."/>
            <person name="Aury J.M."/>
            <person name="Badger J.H."/>
            <person name="Beszteri B."/>
            <person name="Billiau K."/>
            <person name="Bonnet E."/>
            <person name="Bothwell J.H."/>
            <person name="Bowler C."/>
            <person name="Boyen C."/>
            <person name="Brownlee C."/>
            <person name="Carrano C.J."/>
            <person name="Charrier B."/>
            <person name="Cho G.Y."/>
            <person name="Coelho S.M."/>
            <person name="Collen J."/>
            <person name="Corre E."/>
            <person name="Da Silva C."/>
            <person name="Delage L."/>
            <person name="Delaroque N."/>
            <person name="Dittami S.M."/>
            <person name="Doulbeau S."/>
            <person name="Elias M."/>
            <person name="Farnham G."/>
            <person name="Gachon C.M."/>
            <person name="Gschloessl B."/>
            <person name="Heesch S."/>
            <person name="Jabbari K."/>
            <person name="Jubin C."/>
            <person name="Kawai H."/>
            <person name="Kimura K."/>
            <person name="Kloareg B."/>
            <person name="Kupper F.C."/>
            <person name="Lang D."/>
            <person name="Le Bail A."/>
            <person name="Leblanc C."/>
            <person name="Lerouge P."/>
            <person name="Lohr M."/>
            <person name="Lopez P.J."/>
            <person name="Martens C."/>
            <person name="Maumus F."/>
            <person name="Michel G."/>
            <person name="Miranda-Saavedra D."/>
            <person name="Morales J."/>
            <person name="Moreau H."/>
            <person name="Motomura T."/>
            <person name="Nagasato C."/>
            <person name="Napoli C.A."/>
            <person name="Nelson D.R."/>
            <person name="Nyvall-Collen P."/>
            <person name="Peters A.F."/>
            <person name="Pommier C."/>
            <person name="Potin P."/>
            <person name="Poulain J."/>
            <person name="Quesneville H."/>
            <person name="Read B."/>
            <person name="Rensing S.A."/>
            <person name="Ritter A."/>
            <person name="Rousvoal S."/>
            <person name="Samanta M."/>
            <person name="Samson G."/>
            <person name="Schroeder D.C."/>
            <person name="Segurens B."/>
            <person name="Strittmatter M."/>
            <person name="Tonon T."/>
            <person name="Tregear J.W."/>
            <person name="Valentin K."/>
            <person name="von Dassow P."/>
            <person name="Yamagishi T."/>
            <person name="Van de Peer Y."/>
            <person name="Wincker P."/>
        </authorList>
    </citation>
    <scope>NUCLEOTIDE SEQUENCE [LARGE SCALE GENOMIC DNA]</scope>
    <source>
        <strain evidence="12">Ec32 / CCAP1310/4</strain>
    </source>
</reference>
<evidence type="ECO:0000256" key="2">
    <source>
        <dbReference type="ARBA" id="ARBA00022516"/>
    </source>
</evidence>
<dbReference type="EMBL" id="FN648774">
    <property type="protein sequence ID" value="CBN74881.1"/>
    <property type="molecule type" value="Genomic_DNA"/>
</dbReference>
<evidence type="ECO:0000256" key="5">
    <source>
        <dbReference type="ARBA" id="ARBA00023098"/>
    </source>
</evidence>
<proteinExistence type="inferred from homology"/>
<evidence type="ECO:0000256" key="6">
    <source>
        <dbReference type="ARBA" id="ARBA00023209"/>
    </source>
</evidence>
<keyword evidence="6" id="KW-0594">Phospholipid biosynthesis</keyword>
<dbReference type="GO" id="GO:0004105">
    <property type="term" value="F:choline-phosphate cytidylyltransferase activity"/>
    <property type="evidence" value="ECO:0007669"/>
    <property type="project" value="UniProtKB-EC"/>
</dbReference>
<feature type="compositionally biased region" description="Gly residues" evidence="9">
    <location>
        <begin position="293"/>
        <end position="302"/>
    </location>
</feature>
<protein>
    <recommendedName>
        <fullName evidence="8">choline-phosphate cytidylyltransferase</fullName>
        <ecNumber evidence="8">2.7.7.15</ecNumber>
    </recommendedName>
</protein>
<evidence type="ECO:0000256" key="8">
    <source>
        <dbReference type="ARBA" id="ARBA00026101"/>
    </source>
</evidence>
<dbReference type="Pfam" id="PF01467">
    <property type="entry name" value="CTP_transf_like"/>
    <property type="match status" value="1"/>
</dbReference>
<keyword evidence="3 11" id="KW-0808">Transferase</keyword>
<organism evidence="11 12">
    <name type="scientific">Ectocarpus siliculosus</name>
    <name type="common">Brown alga</name>
    <name type="synonym">Conferva siliculosa</name>
    <dbReference type="NCBI Taxonomy" id="2880"/>
    <lineage>
        <taxon>Eukaryota</taxon>
        <taxon>Sar</taxon>
        <taxon>Stramenopiles</taxon>
        <taxon>Ochrophyta</taxon>
        <taxon>PX clade</taxon>
        <taxon>Phaeophyceae</taxon>
        <taxon>Ectocarpales</taxon>
        <taxon>Ectocarpaceae</taxon>
        <taxon>Ectocarpus</taxon>
    </lineage>
</organism>
<evidence type="ECO:0000313" key="11">
    <source>
        <dbReference type="EMBL" id="CBN74881.1"/>
    </source>
</evidence>
<feature type="region of interest" description="Disordered" evidence="9">
    <location>
        <begin position="274"/>
        <end position="308"/>
    </location>
</feature>
<dbReference type="OrthoDB" id="17102at2759"/>